<dbReference type="Pfam" id="PF14772">
    <property type="entry name" value="NYD-SP28"/>
    <property type="match status" value="1"/>
</dbReference>
<keyword evidence="2" id="KW-0963">Cytoplasm</keyword>
<keyword evidence="7" id="KW-0966">Cell projection</keyword>
<dbReference type="GO" id="GO:0005858">
    <property type="term" value="C:axonemal dynein complex"/>
    <property type="evidence" value="ECO:0007669"/>
    <property type="project" value="InterPro"/>
</dbReference>
<dbReference type="OrthoDB" id="7760980at2759"/>
<protein>
    <recommendedName>
        <fullName evidence="10">Dynein regulatory complex subunit 2</fullName>
    </recommendedName>
    <alternativeName>
        <fullName evidence="11">Coiled-coil domain-containing protein 65</fullName>
    </alternativeName>
</protein>
<comment type="caution">
    <text evidence="15">The sequence shown here is derived from an EMBL/GenBank/DDBJ whole genome shotgun (WGS) entry which is preliminary data.</text>
</comment>
<keyword evidence="16" id="KW-1185">Reference proteome</keyword>
<organism evidence="15 16">
    <name type="scientific">Asbolus verrucosus</name>
    <name type="common">Desert ironclad beetle</name>
    <dbReference type="NCBI Taxonomy" id="1661398"/>
    <lineage>
        <taxon>Eukaryota</taxon>
        <taxon>Metazoa</taxon>
        <taxon>Ecdysozoa</taxon>
        <taxon>Arthropoda</taxon>
        <taxon>Hexapoda</taxon>
        <taxon>Insecta</taxon>
        <taxon>Pterygota</taxon>
        <taxon>Neoptera</taxon>
        <taxon>Endopterygota</taxon>
        <taxon>Coleoptera</taxon>
        <taxon>Polyphaga</taxon>
        <taxon>Cucujiformia</taxon>
        <taxon>Tenebrionidae</taxon>
        <taxon>Pimeliinae</taxon>
        <taxon>Asbolus</taxon>
    </lineage>
</organism>
<evidence type="ECO:0000313" key="15">
    <source>
        <dbReference type="EMBL" id="RZC38945.1"/>
    </source>
</evidence>
<dbReference type="PANTHER" id="PTHR21625">
    <property type="entry name" value="NYD-SP28 PROTEIN"/>
    <property type="match status" value="1"/>
</dbReference>
<evidence type="ECO:0000256" key="6">
    <source>
        <dbReference type="ARBA" id="ARBA00023212"/>
    </source>
</evidence>
<evidence type="ECO:0000256" key="13">
    <source>
        <dbReference type="SAM" id="Coils"/>
    </source>
</evidence>
<evidence type="ECO:0000259" key="14">
    <source>
        <dbReference type="Pfam" id="PF14772"/>
    </source>
</evidence>
<evidence type="ECO:0000256" key="11">
    <source>
        <dbReference type="ARBA" id="ARBA00041517"/>
    </source>
</evidence>
<feature type="coiled-coil region" evidence="13">
    <location>
        <begin position="112"/>
        <end position="143"/>
    </location>
</feature>
<dbReference type="InterPro" id="IPR039505">
    <property type="entry name" value="DRC1/2_N"/>
</dbReference>
<evidence type="ECO:0000256" key="2">
    <source>
        <dbReference type="ARBA" id="ARBA00022490"/>
    </source>
</evidence>
<feature type="domain" description="Dynein regulatory complex protein 1/2 N-terminal" evidence="14">
    <location>
        <begin position="26"/>
        <end position="114"/>
    </location>
</feature>
<evidence type="ECO:0000256" key="1">
    <source>
        <dbReference type="ARBA" id="ARBA00004611"/>
    </source>
</evidence>
<evidence type="ECO:0000256" key="5">
    <source>
        <dbReference type="ARBA" id="ARBA00023069"/>
    </source>
</evidence>
<dbReference type="PANTHER" id="PTHR21625:SF0">
    <property type="entry name" value="DYNEIN REGULATORY COMPLEX SUBUNIT 2"/>
    <property type="match status" value="1"/>
</dbReference>
<evidence type="ECO:0000256" key="3">
    <source>
        <dbReference type="ARBA" id="ARBA00022846"/>
    </source>
</evidence>
<dbReference type="GO" id="GO:0060285">
    <property type="term" value="P:cilium-dependent cell motility"/>
    <property type="evidence" value="ECO:0007669"/>
    <property type="project" value="TreeGrafter"/>
</dbReference>
<keyword evidence="3" id="KW-0282">Flagellum</keyword>
<comment type="similarity">
    <text evidence="9">Belongs to the DRC2 family.</text>
</comment>
<keyword evidence="6" id="KW-0206">Cytoskeleton</keyword>
<dbReference type="AlphaFoldDB" id="A0A482W1V1"/>
<evidence type="ECO:0000256" key="8">
    <source>
        <dbReference type="ARBA" id="ARBA00037841"/>
    </source>
</evidence>
<accession>A0A482W1V1</accession>
<gene>
    <name evidence="15" type="ORF">BDFB_007693</name>
</gene>
<comment type="subcellular location">
    <subcellularLocation>
        <location evidence="1">Cytoplasm</location>
        <location evidence="1">Cytoskeleton</location>
        <location evidence="1">Flagellum axoneme</location>
    </subcellularLocation>
    <subcellularLocation>
        <location evidence="8">Cytoplasm</location>
        <location evidence="8">Cytoskeleton</location>
        <location evidence="8">Flagellum basal body</location>
    </subcellularLocation>
</comment>
<dbReference type="InterPro" id="IPR039750">
    <property type="entry name" value="DRC1/DRC2"/>
</dbReference>
<keyword evidence="5" id="KW-0969">Cilium</keyword>
<comment type="function">
    <text evidence="12">Component of the nexin-dynein regulatory complex (N-DRC), a key regulator of ciliary/flagellar motility which maintains the alignment and integrity of the distal axoneme and regulates microtubule sliding in motile axonemes. Plays a critical role in the assembly of N-DRC and also stabilizes the assembly of multiple inner dynein arms and radial spokes. Coassembles with DRC1 to form a central scaffold needed for assembly of the N-DRC and its attachment to the outer doublet microtubules.</text>
</comment>
<evidence type="ECO:0000256" key="10">
    <source>
        <dbReference type="ARBA" id="ARBA00040899"/>
    </source>
</evidence>
<dbReference type="GO" id="GO:0070286">
    <property type="term" value="P:axonemal dynein complex assembly"/>
    <property type="evidence" value="ECO:0007669"/>
    <property type="project" value="InterPro"/>
</dbReference>
<dbReference type="Proteomes" id="UP000292052">
    <property type="component" value="Unassembled WGS sequence"/>
</dbReference>
<dbReference type="EMBL" id="QDEB01038714">
    <property type="protein sequence ID" value="RZC38945.1"/>
    <property type="molecule type" value="Genomic_DNA"/>
</dbReference>
<proteinExistence type="inferred from homology"/>
<sequence length="452" mass="54699">MLSPKLTPEELRAKRKQIRLDRKLLIEEKKKQDKRDHLTRELAYGELTYKRYEKKWKKMLLKVALPRMREDLEFAWYNFERVVDCKDFIISLLMDEIKDAEEQYMYNFRAHLDNMDDLMETFNSRLEKLKIAYQSEVKEMKDRCDAELGSMKDMTNEKVNYLKTMLYQLAIARREQVRIKRAEFYSRLDEFEVKNNLLLQKMKAILERKYQNVFNDLKYSVQHHNKHIRQKKEQHDQLKQGDDSMQELIAQQFKQIKKLHDILRILRQKFNDMKQLKGSELLDLQSERQFFFITCLTLKANLQEELKADFDKLAYLSECCVKTFHCLESLNKKGETIMKVAAICRKLETEKEKILPFRSTVASFAYKFFHHLEDEEEPLRKELVMFWQKFGEAYSVYFQLKREKKYLEEENQVFIDSHNNYCDQLTFPTVPNYKVSINKVDGNLEMRKYPKS</sequence>
<name>A0A482W1V1_ASBVE</name>
<evidence type="ECO:0000256" key="12">
    <source>
        <dbReference type="ARBA" id="ARBA00045865"/>
    </source>
</evidence>
<evidence type="ECO:0000256" key="9">
    <source>
        <dbReference type="ARBA" id="ARBA00038424"/>
    </source>
</evidence>
<keyword evidence="4 13" id="KW-0175">Coiled coil</keyword>
<evidence type="ECO:0000313" key="16">
    <source>
        <dbReference type="Proteomes" id="UP000292052"/>
    </source>
</evidence>
<evidence type="ECO:0000256" key="4">
    <source>
        <dbReference type="ARBA" id="ARBA00023054"/>
    </source>
</evidence>
<dbReference type="STRING" id="1661398.A0A482W1V1"/>
<evidence type="ECO:0000256" key="7">
    <source>
        <dbReference type="ARBA" id="ARBA00023273"/>
    </source>
</evidence>
<dbReference type="GO" id="GO:0003352">
    <property type="term" value="P:regulation of cilium movement"/>
    <property type="evidence" value="ECO:0007669"/>
    <property type="project" value="TreeGrafter"/>
</dbReference>
<reference evidence="15 16" key="1">
    <citation type="submission" date="2017-03" db="EMBL/GenBank/DDBJ databases">
        <title>Genome of the blue death feigning beetle - Asbolus verrucosus.</title>
        <authorList>
            <person name="Rider S.D."/>
        </authorList>
    </citation>
    <scope>NUCLEOTIDE SEQUENCE [LARGE SCALE GENOMIC DNA]</scope>
    <source>
        <strain evidence="15">Butters</strain>
        <tissue evidence="15">Head and leg muscle</tissue>
    </source>
</reference>